<sequence>MWRDQKSDEFSSDQKISEMEKQDRTKMFFCFFDSFMNRFLSCLSLFPEGATLFILSHRLTLWRSSS</sequence>
<keyword evidence="2" id="KW-1185">Reference proteome</keyword>
<proteinExistence type="predicted"/>
<name>A0AAN9D8B2_9TELE</name>
<protein>
    <submittedName>
        <fullName evidence="1">Uncharacterized protein</fullName>
    </submittedName>
</protein>
<comment type="caution">
    <text evidence="1">The sequence shown here is derived from an EMBL/GenBank/DDBJ whole genome shotgun (WGS) entry which is preliminary data.</text>
</comment>
<gene>
    <name evidence="1" type="ORF">R3I93_007662</name>
</gene>
<organism evidence="1 2">
    <name type="scientific">Phoxinus phoxinus</name>
    <name type="common">Eurasian minnow</name>
    <dbReference type="NCBI Taxonomy" id="58324"/>
    <lineage>
        <taxon>Eukaryota</taxon>
        <taxon>Metazoa</taxon>
        <taxon>Chordata</taxon>
        <taxon>Craniata</taxon>
        <taxon>Vertebrata</taxon>
        <taxon>Euteleostomi</taxon>
        <taxon>Actinopterygii</taxon>
        <taxon>Neopterygii</taxon>
        <taxon>Teleostei</taxon>
        <taxon>Ostariophysi</taxon>
        <taxon>Cypriniformes</taxon>
        <taxon>Leuciscidae</taxon>
        <taxon>Phoxininae</taxon>
        <taxon>Phoxinus</taxon>
    </lineage>
</organism>
<dbReference type="Proteomes" id="UP001364617">
    <property type="component" value="Unassembled WGS sequence"/>
</dbReference>
<evidence type="ECO:0000313" key="1">
    <source>
        <dbReference type="EMBL" id="KAK7163675.1"/>
    </source>
</evidence>
<dbReference type="AlphaFoldDB" id="A0AAN9D8B2"/>
<dbReference type="EMBL" id="JAYKXH010000007">
    <property type="protein sequence ID" value="KAK7163675.1"/>
    <property type="molecule type" value="Genomic_DNA"/>
</dbReference>
<reference evidence="1 2" key="1">
    <citation type="submission" date="2024-02" db="EMBL/GenBank/DDBJ databases">
        <title>Chromosome-level genome assembly of the Eurasian Minnow (Phoxinus phoxinus).</title>
        <authorList>
            <person name="Oriowo T.O."/>
            <person name="Martin S."/>
            <person name="Stange M."/>
            <person name="Chrysostomakis Y."/>
            <person name="Brown T."/>
            <person name="Winkler S."/>
            <person name="Kukowka S."/>
            <person name="Myers E.W."/>
            <person name="Bohne A."/>
        </authorList>
    </citation>
    <scope>NUCLEOTIDE SEQUENCE [LARGE SCALE GENOMIC DNA]</scope>
    <source>
        <strain evidence="1">ZFMK-TIS-60720</strain>
        <tissue evidence="1">Whole Organism</tissue>
    </source>
</reference>
<accession>A0AAN9D8B2</accession>
<evidence type="ECO:0000313" key="2">
    <source>
        <dbReference type="Proteomes" id="UP001364617"/>
    </source>
</evidence>